<organism evidence="1">
    <name type="scientific">viral metagenome</name>
    <dbReference type="NCBI Taxonomy" id="1070528"/>
    <lineage>
        <taxon>unclassified sequences</taxon>
        <taxon>metagenomes</taxon>
        <taxon>organismal metagenomes</taxon>
    </lineage>
</organism>
<accession>A0A6M3XWF6</accession>
<proteinExistence type="predicted"/>
<dbReference type="EMBL" id="MT144984">
    <property type="protein sequence ID" value="QJI02217.1"/>
    <property type="molecule type" value="Genomic_DNA"/>
</dbReference>
<protein>
    <submittedName>
        <fullName evidence="1">Uncharacterized protein</fullName>
    </submittedName>
</protein>
<dbReference type="AlphaFoldDB" id="A0A6M3XWF6"/>
<evidence type="ECO:0000313" key="1">
    <source>
        <dbReference type="EMBL" id="QJI02217.1"/>
    </source>
</evidence>
<gene>
    <name evidence="1" type="ORF">TM448B03012_0001</name>
</gene>
<sequence>MKGLKMTGKQFLQQGDKTITVNGNSLKSIKQAEIQKAILENAGFSLVDTTPCGFDKFILTYEKSVKDDK</sequence>
<name>A0A6M3XWF6_9ZZZZ</name>
<reference evidence="1" key="1">
    <citation type="submission" date="2020-03" db="EMBL/GenBank/DDBJ databases">
        <title>The deep terrestrial virosphere.</title>
        <authorList>
            <person name="Holmfeldt K."/>
            <person name="Nilsson E."/>
            <person name="Simone D."/>
            <person name="Lopez-Fernandez M."/>
            <person name="Wu X."/>
            <person name="de Brujin I."/>
            <person name="Lundin D."/>
            <person name="Andersson A."/>
            <person name="Bertilsson S."/>
            <person name="Dopson M."/>
        </authorList>
    </citation>
    <scope>NUCLEOTIDE SEQUENCE</scope>
    <source>
        <strain evidence="1">TM448B03012</strain>
    </source>
</reference>